<dbReference type="AlphaFoldDB" id="A0A250XNH1"/>
<dbReference type="GO" id="GO:0019843">
    <property type="term" value="F:rRNA binding"/>
    <property type="evidence" value="ECO:0007669"/>
    <property type="project" value="UniProtKB-KW"/>
</dbReference>
<evidence type="ECO:0000313" key="9">
    <source>
        <dbReference type="Proteomes" id="UP000232323"/>
    </source>
</evidence>
<dbReference type="Gene3D" id="6.10.160.10">
    <property type="match status" value="1"/>
</dbReference>
<dbReference type="OrthoDB" id="10251781at2759"/>
<dbReference type="NCBIfam" id="TIGR01032">
    <property type="entry name" value="rplT_bact"/>
    <property type="match status" value="1"/>
</dbReference>
<accession>A0A250XNH1</accession>
<dbReference type="FunFam" id="1.10.1900.20:FF:000001">
    <property type="entry name" value="50S ribosomal protein L20"/>
    <property type="match status" value="1"/>
</dbReference>
<reference evidence="8 9" key="1">
    <citation type="submission" date="2017-08" db="EMBL/GenBank/DDBJ databases">
        <title>Acidophilic green algal genome provides insights into adaptation to an acidic environment.</title>
        <authorList>
            <person name="Hirooka S."/>
            <person name="Hirose Y."/>
            <person name="Kanesaki Y."/>
            <person name="Higuchi S."/>
            <person name="Fujiwara T."/>
            <person name="Onuma R."/>
            <person name="Era A."/>
            <person name="Ohbayashi R."/>
            <person name="Uzuka A."/>
            <person name="Nozaki H."/>
            <person name="Yoshikawa H."/>
            <person name="Miyagishima S.Y."/>
        </authorList>
    </citation>
    <scope>NUCLEOTIDE SEQUENCE [LARGE SCALE GENOMIC DNA]</scope>
    <source>
        <strain evidence="8 9">NIES-2499</strain>
    </source>
</reference>
<dbReference type="PROSITE" id="PS00937">
    <property type="entry name" value="RIBOSOMAL_L20"/>
    <property type="match status" value="1"/>
</dbReference>
<evidence type="ECO:0000313" key="8">
    <source>
        <dbReference type="EMBL" id="GAX84462.1"/>
    </source>
</evidence>
<dbReference type="InterPro" id="IPR005813">
    <property type="entry name" value="Ribosomal_bL20"/>
</dbReference>
<sequence>MPIGKEKIFEMAKGFRGRAKNCIKIARSRVEKALQHAYRGRKEKKRDWRSLWISRINAATREHQMSYSRFIQGLYSQNIQMNRKVLSQLAMTEPYSFKALVDQVRFMRGKPQEAPLESFQRKADSQQNSN</sequence>
<dbReference type="PRINTS" id="PR00062">
    <property type="entry name" value="RIBOSOMALL20"/>
</dbReference>
<dbReference type="PANTHER" id="PTHR10986">
    <property type="entry name" value="39S RIBOSOMAL PROTEIN L20"/>
    <property type="match status" value="1"/>
</dbReference>
<evidence type="ECO:0000256" key="2">
    <source>
        <dbReference type="ARBA" id="ARBA00022730"/>
    </source>
</evidence>
<keyword evidence="4 6" id="KW-0689">Ribosomal protein</keyword>
<keyword evidence="2 7" id="KW-0699">rRNA-binding</keyword>
<dbReference type="CDD" id="cd07026">
    <property type="entry name" value="Ribosomal_L20"/>
    <property type="match status" value="1"/>
</dbReference>
<dbReference type="InterPro" id="IPR049946">
    <property type="entry name" value="RIBOSOMAL_L20_CS"/>
</dbReference>
<evidence type="ECO:0000256" key="4">
    <source>
        <dbReference type="ARBA" id="ARBA00022980"/>
    </source>
</evidence>
<evidence type="ECO:0000256" key="7">
    <source>
        <dbReference type="RuleBase" id="RU004311"/>
    </source>
</evidence>
<evidence type="ECO:0000256" key="1">
    <source>
        <dbReference type="ARBA" id="ARBA00007698"/>
    </source>
</evidence>
<dbReference type="InterPro" id="IPR035566">
    <property type="entry name" value="Ribosomal_protein_bL20_C"/>
</dbReference>
<proteinExistence type="inferred from homology"/>
<dbReference type="GO" id="GO:1990904">
    <property type="term" value="C:ribonucleoprotein complex"/>
    <property type="evidence" value="ECO:0007669"/>
    <property type="project" value="UniProtKB-KW"/>
</dbReference>
<dbReference type="Pfam" id="PF00453">
    <property type="entry name" value="Ribosomal_L20"/>
    <property type="match status" value="1"/>
</dbReference>
<dbReference type="Proteomes" id="UP000232323">
    <property type="component" value="Unassembled WGS sequence"/>
</dbReference>
<dbReference type="GO" id="GO:0003735">
    <property type="term" value="F:structural constituent of ribosome"/>
    <property type="evidence" value="ECO:0007669"/>
    <property type="project" value="InterPro"/>
</dbReference>
<keyword evidence="3 7" id="KW-0694">RNA-binding</keyword>
<dbReference type="EMBL" id="BEGY01000126">
    <property type="protein sequence ID" value="GAX84462.1"/>
    <property type="molecule type" value="Genomic_DNA"/>
</dbReference>
<dbReference type="SUPFAM" id="SSF74731">
    <property type="entry name" value="Ribosomal protein L20"/>
    <property type="match status" value="1"/>
</dbReference>
<keyword evidence="5 6" id="KW-0687">Ribonucleoprotein</keyword>
<comment type="caution">
    <text evidence="8">The sequence shown here is derived from an EMBL/GenBank/DDBJ whole genome shotgun (WGS) entry which is preliminary data.</text>
</comment>
<keyword evidence="9" id="KW-1185">Reference proteome</keyword>
<protein>
    <recommendedName>
        <fullName evidence="7">50S ribosomal protein L20</fullName>
    </recommendedName>
</protein>
<dbReference type="GO" id="GO:0006412">
    <property type="term" value="P:translation"/>
    <property type="evidence" value="ECO:0007669"/>
    <property type="project" value="InterPro"/>
</dbReference>
<comment type="function">
    <text evidence="7">Binds directly to 23S ribosomal RNA and is necessary for the in vitro assembly process of the 50S ribosomal subunit. It is not involved in the protein synthesizing functions of that subunit.</text>
</comment>
<evidence type="ECO:0000256" key="3">
    <source>
        <dbReference type="ARBA" id="ARBA00022884"/>
    </source>
</evidence>
<dbReference type="Gene3D" id="1.10.1900.20">
    <property type="entry name" value="Ribosomal protein L20"/>
    <property type="match status" value="1"/>
</dbReference>
<dbReference type="HAMAP" id="MF_00382">
    <property type="entry name" value="Ribosomal_bL20"/>
    <property type="match status" value="1"/>
</dbReference>
<gene>
    <name evidence="8" type="ORF">CEUSTIGMA_g11882.t1</name>
</gene>
<evidence type="ECO:0000256" key="5">
    <source>
        <dbReference type="ARBA" id="ARBA00023274"/>
    </source>
</evidence>
<dbReference type="STRING" id="1157962.A0A250XNH1"/>
<name>A0A250XNH1_9CHLO</name>
<evidence type="ECO:0000256" key="6">
    <source>
        <dbReference type="RuleBase" id="RU000561"/>
    </source>
</evidence>
<comment type="similarity">
    <text evidence="1 6">Belongs to the bacterial ribosomal protein bL20 family.</text>
</comment>
<dbReference type="GO" id="GO:0005840">
    <property type="term" value="C:ribosome"/>
    <property type="evidence" value="ECO:0007669"/>
    <property type="project" value="UniProtKB-KW"/>
</dbReference>
<organism evidence="8 9">
    <name type="scientific">Chlamydomonas eustigma</name>
    <dbReference type="NCBI Taxonomy" id="1157962"/>
    <lineage>
        <taxon>Eukaryota</taxon>
        <taxon>Viridiplantae</taxon>
        <taxon>Chlorophyta</taxon>
        <taxon>core chlorophytes</taxon>
        <taxon>Chlorophyceae</taxon>
        <taxon>CS clade</taxon>
        <taxon>Chlamydomonadales</taxon>
        <taxon>Chlamydomonadaceae</taxon>
        <taxon>Chlamydomonas</taxon>
    </lineage>
</organism>